<organism evidence="2 3">
    <name type="scientific">Rhizobium leguminosarum</name>
    <dbReference type="NCBI Taxonomy" id="384"/>
    <lineage>
        <taxon>Bacteria</taxon>
        <taxon>Pseudomonadati</taxon>
        <taxon>Pseudomonadota</taxon>
        <taxon>Alphaproteobacteria</taxon>
        <taxon>Hyphomicrobiales</taxon>
        <taxon>Rhizobiaceae</taxon>
        <taxon>Rhizobium/Agrobacterium group</taxon>
        <taxon>Rhizobium</taxon>
    </lineage>
</organism>
<gene>
    <name evidence="2" type="ORF">GGE16_003260</name>
</gene>
<sequence length="102" mass="11352">MHIRYLKYILLCWLLIVAIEPASARDTGDSGTTQLSGSEFNYTVTALGAKDRRIEVTHNGEKYIGPLAEMSFRDRHLQVFQMVAKLIKGSCQNGVSSSEIFG</sequence>
<feature type="chain" id="PRO_5042107019" description="KTSC domain-containing protein" evidence="1">
    <location>
        <begin position="25"/>
        <end position="102"/>
    </location>
</feature>
<protein>
    <recommendedName>
        <fullName evidence="4">KTSC domain-containing protein</fullName>
    </recommendedName>
</protein>
<dbReference type="Proteomes" id="UP000538507">
    <property type="component" value="Unassembled WGS sequence"/>
</dbReference>
<evidence type="ECO:0008006" key="4">
    <source>
        <dbReference type="Google" id="ProtNLM"/>
    </source>
</evidence>
<dbReference type="AlphaFoldDB" id="A0AAE2MKX3"/>
<accession>A0AAE2MKX3</accession>
<reference evidence="2 3" key="1">
    <citation type="submission" date="2020-08" db="EMBL/GenBank/DDBJ databases">
        <title>Genomic Encyclopedia of Type Strains, Phase IV (KMG-V): Genome sequencing to study the core and pangenomes of soil and plant-associated prokaryotes.</title>
        <authorList>
            <person name="Whitman W."/>
        </authorList>
    </citation>
    <scope>NUCLEOTIDE SEQUENCE [LARGE SCALE GENOMIC DNA]</scope>
    <source>
        <strain evidence="2 3">SEMIA 415</strain>
    </source>
</reference>
<comment type="caution">
    <text evidence="2">The sequence shown here is derived from an EMBL/GenBank/DDBJ whole genome shotgun (WGS) entry which is preliminary data.</text>
</comment>
<name>A0AAE2MKX3_RHILE</name>
<evidence type="ECO:0000313" key="3">
    <source>
        <dbReference type="Proteomes" id="UP000538507"/>
    </source>
</evidence>
<proteinExistence type="predicted"/>
<dbReference type="EMBL" id="JACIGO010000003">
    <property type="protein sequence ID" value="MBB4291201.1"/>
    <property type="molecule type" value="Genomic_DNA"/>
</dbReference>
<keyword evidence="1" id="KW-0732">Signal</keyword>
<evidence type="ECO:0000313" key="2">
    <source>
        <dbReference type="EMBL" id="MBB4291201.1"/>
    </source>
</evidence>
<dbReference type="RefSeq" id="WP_246718302.1">
    <property type="nucleotide sequence ID" value="NZ_JACHAZ010000001.1"/>
</dbReference>
<feature type="signal peptide" evidence="1">
    <location>
        <begin position="1"/>
        <end position="24"/>
    </location>
</feature>
<evidence type="ECO:0000256" key="1">
    <source>
        <dbReference type="SAM" id="SignalP"/>
    </source>
</evidence>